<accession>A0A3D8Q707</accession>
<name>A0A3D8Q707_9HELO</name>
<dbReference type="Proteomes" id="UP000256645">
    <property type="component" value="Unassembled WGS sequence"/>
</dbReference>
<reference evidence="1 2" key="1">
    <citation type="journal article" date="2018" name="IMA Fungus">
        <title>IMA Genome-F 9: Draft genome sequence of Annulohypoxylon stygium, Aspergillus mulundensis, Berkeleyomyces basicola (syn. Thielaviopsis basicola), Ceratocystis smalleyi, two Cercospora beticola strains, Coleophoma cylindrospora, Fusarium fracticaudum, Phialophora cf. hyalina, and Morchella septimelata.</title>
        <authorList>
            <person name="Wingfield B.D."/>
            <person name="Bills G.F."/>
            <person name="Dong Y."/>
            <person name="Huang W."/>
            <person name="Nel W.J."/>
            <person name="Swalarsk-Parry B.S."/>
            <person name="Vaghefi N."/>
            <person name="Wilken P.M."/>
            <person name="An Z."/>
            <person name="de Beer Z.W."/>
            <person name="De Vos L."/>
            <person name="Chen L."/>
            <person name="Duong T.A."/>
            <person name="Gao Y."/>
            <person name="Hammerbacher A."/>
            <person name="Kikkert J.R."/>
            <person name="Li Y."/>
            <person name="Li H."/>
            <person name="Li K."/>
            <person name="Li Q."/>
            <person name="Liu X."/>
            <person name="Ma X."/>
            <person name="Naidoo K."/>
            <person name="Pethybridge S.J."/>
            <person name="Sun J."/>
            <person name="Steenkamp E.T."/>
            <person name="van der Nest M.A."/>
            <person name="van Wyk S."/>
            <person name="Wingfield M.J."/>
            <person name="Xiong C."/>
            <person name="Yue Q."/>
            <person name="Zhang X."/>
        </authorList>
    </citation>
    <scope>NUCLEOTIDE SEQUENCE [LARGE SCALE GENOMIC DNA]</scope>
    <source>
        <strain evidence="1 2">BP6252</strain>
    </source>
</reference>
<dbReference type="EMBL" id="PDLM01000019">
    <property type="protein sequence ID" value="RDW57625.1"/>
    <property type="molecule type" value="Genomic_DNA"/>
</dbReference>
<protein>
    <submittedName>
        <fullName evidence="1">Uncharacterized protein</fullName>
    </submittedName>
</protein>
<keyword evidence="2" id="KW-1185">Reference proteome</keyword>
<evidence type="ECO:0000313" key="1">
    <source>
        <dbReference type="EMBL" id="RDW57625.1"/>
    </source>
</evidence>
<proteinExistence type="predicted"/>
<dbReference type="AlphaFoldDB" id="A0A3D8Q707"/>
<gene>
    <name evidence="1" type="ORF">BP6252_13707</name>
</gene>
<evidence type="ECO:0000313" key="2">
    <source>
        <dbReference type="Proteomes" id="UP000256645"/>
    </source>
</evidence>
<sequence length="107" mass="11764">MLSLLAFAHGSDDCDILENLVSQRPRRRALKPKATMTPDASPYDVTVIKEMAQKAQRSQLNSTEAARVERGVLHTLITSTLPRDTLTAQGALIPVDYVELFPDTQAS</sequence>
<organism evidence="1 2">
    <name type="scientific">Coleophoma cylindrospora</name>
    <dbReference type="NCBI Taxonomy" id="1849047"/>
    <lineage>
        <taxon>Eukaryota</taxon>
        <taxon>Fungi</taxon>
        <taxon>Dikarya</taxon>
        <taxon>Ascomycota</taxon>
        <taxon>Pezizomycotina</taxon>
        <taxon>Leotiomycetes</taxon>
        <taxon>Helotiales</taxon>
        <taxon>Dermateaceae</taxon>
        <taxon>Coleophoma</taxon>
    </lineage>
</organism>
<comment type="caution">
    <text evidence="1">The sequence shown here is derived from an EMBL/GenBank/DDBJ whole genome shotgun (WGS) entry which is preliminary data.</text>
</comment>